<dbReference type="SUPFAM" id="SSF47336">
    <property type="entry name" value="ACP-like"/>
    <property type="match status" value="1"/>
</dbReference>
<reference evidence="3" key="1">
    <citation type="journal article" date="2019" name="Int. J. Syst. Evol. Microbiol.">
        <title>The Global Catalogue of Microorganisms (GCM) 10K type strain sequencing project: providing services to taxonomists for standard genome sequencing and annotation.</title>
        <authorList>
            <consortium name="The Broad Institute Genomics Platform"/>
            <consortium name="The Broad Institute Genome Sequencing Center for Infectious Disease"/>
            <person name="Wu L."/>
            <person name="Ma J."/>
        </authorList>
    </citation>
    <scope>NUCLEOTIDE SEQUENCE [LARGE SCALE GENOMIC DNA]</scope>
    <source>
        <strain evidence="3">JCM 4805</strain>
    </source>
</reference>
<proteinExistence type="predicted"/>
<evidence type="ECO:0000313" key="2">
    <source>
        <dbReference type="EMBL" id="GAA0463507.1"/>
    </source>
</evidence>
<dbReference type="Pfam" id="PF00550">
    <property type="entry name" value="PP-binding"/>
    <property type="match status" value="1"/>
</dbReference>
<dbReference type="Gene3D" id="1.10.1200.10">
    <property type="entry name" value="ACP-like"/>
    <property type="match status" value="1"/>
</dbReference>
<dbReference type="Proteomes" id="UP001500909">
    <property type="component" value="Unassembled WGS sequence"/>
</dbReference>
<organism evidence="2 3">
    <name type="scientific">Streptomyces olivaceiscleroticus</name>
    <dbReference type="NCBI Taxonomy" id="68245"/>
    <lineage>
        <taxon>Bacteria</taxon>
        <taxon>Bacillati</taxon>
        <taxon>Actinomycetota</taxon>
        <taxon>Actinomycetes</taxon>
        <taxon>Kitasatosporales</taxon>
        <taxon>Streptomycetaceae</taxon>
        <taxon>Streptomyces</taxon>
    </lineage>
</organism>
<evidence type="ECO:0000259" key="1">
    <source>
        <dbReference type="Pfam" id="PF00550"/>
    </source>
</evidence>
<dbReference type="InterPro" id="IPR036736">
    <property type="entry name" value="ACP-like_sf"/>
</dbReference>
<sequence length="80" mass="8645">MPVDPNVLTQVKDIVAALVERPADQVHAGDLLIEDLELDSLQITELAQKVENRTGTPIDEDVLNARGITVERCAELASAP</sequence>
<protein>
    <recommendedName>
        <fullName evidence="1">Carrier domain-containing protein</fullName>
    </recommendedName>
</protein>
<dbReference type="EMBL" id="BAAABY010000023">
    <property type="protein sequence ID" value="GAA0463507.1"/>
    <property type="molecule type" value="Genomic_DNA"/>
</dbReference>
<keyword evidence="3" id="KW-1185">Reference proteome</keyword>
<accession>A0ABP3JT20</accession>
<dbReference type="InterPro" id="IPR009081">
    <property type="entry name" value="PP-bd_ACP"/>
</dbReference>
<comment type="caution">
    <text evidence="2">The sequence shown here is derived from an EMBL/GenBank/DDBJ whole genome shotgun (WGS) entry which is preliminary data.</text>
</comment>
<name>A0ABP3JT20_9ACTN</name>
<evidence type="ECO:0000313" key="3">
    <source>
        <dbReference type="Proteomes" id="UP001500909"/>
    </source>
</evidence>
<feature type="domain" description="Carrier" evidence="1">
    <location>
        <begin position="10"/>
        <end position="64"/>
    </location>
</feature>
<gene>
    <name evidence="2" type="ORF">GCM10010361_29250</name>
</gene>